<dbReference type="PDB" id="7A58">
    <property type="method" value="NMR"/>
    <property type="chains" value="A=41-94"/>
</dbReference>
<evidence type="ECO:0000256" key="1">
    <source>
        <dbReference type="ARBA" id="ARBA00022448"/>
    </source>
</evidence>
<organism evidence="7">
    <name type="scientific">Rhodopseudomonas palustris (strain TIE-1)</name>
    <dbReference type="NCBI Taxonomy" id="395960"/>
    <lineage>
        <taxon>Bacteria</taxon>
        <taxon>Pseudomonadati</taxon>
        <taxon>Pseudomonadota</taxon>
        <taxon>Alphaproteobacteria</taxon>
        <taxon>Hyphomicrobiales</taxon>
        <taxon>Nitrobacteraceae</taxon>
        <taxon>Rhodopseudomonas</taxon>
    </lineage>
</organism>
<dbReference type="AlphaFoldDB" id="A1EBT4"/>
<dbReference type="SUPFAM" id="SSF57652">
    <property type="entry name" value="HIPIP (high potential iron protein)"/>
    <property type="match status" value="1"/>
</dbReference>
<reference evidence="7" key="1">
    <citation type="journal article" date="2007" name="J. Bacteriol.">
        <title>The pio operon is essential for phototrophic Fe(II) oxidation in Rhodopseudomonas palustris TIE-1.</title>
        <authorList>
            <person name="Jiao Y."/>
            <person name="Newman D.K."/>
        </authorList>
    </citation>
    <scope>NUCLEOTIDE SEQUENCE</scope>
</reference>
<dbReference type="GO" id="GO:0019646">
    <property type="term" value="P:aerobic electron transport chain"/>
    <property type="evidence" value="ECO:0007669"/>
    <property type="project" value="InterPro"/>
</dbReference>
<accession>A1EBT4</accession>
<dbReference type="PDB" id="7A4L">
    <property type="method" value="NMR"/>
    <property type="chains" value="A=41-94"/>
</dbReference>
<evidence type="ECO:0007829" key="9">
    <source>
        <dbReference type="PDB" id="7A4L"/>
    </source>
</evidence>
<dbReference type="OrthoDB" id="5334781at2"/>
<dbReference type="PROSITE" id="PS51318">
    <property type="entry name" value="TAT"/>
    <property type="match status" value="1"/>
</dbReference>
<protein>
    <submittedName>
        <fullName evidence="7">PioC</fullName>
    </submittedName>
</protein>
<keyword evidence="4" id="KW-0249">Electron transport</keyword>
<dbReference type="EMBL" id="EF119741">
    <property type="protein sequence ID" value="ABL63054.1"/>
    <property type="molecule type" value="Genomic_DNA"/>
</dbReference>
<dbReference type="KEGG" id="rpt:Rpal_0815"/>
<dbReference type="PDB" id="6XYV">
    <property type="method" value="NMR"/>
    <property type="chains" value="A=41-94"/>
</dbReference>
<evidence type="ECO:0000256" key="6">
    <source>
        <dbReference type="ARBA" id="ARBA00023014"/>
    </source>
</evidence>
<keyword evidence="2" id="KW-0004">4Fe-4S</keyword>
<evidence type="ECO:0000313" key="7">
    <source>
        <dbReference type="EMBL" id="ABL63054.1"/>
    </source>
</evidence>
<evidence type="ECO:0000256" key="2">
    <source>
        <dbReference type="ARBA" id="ARBA00022485"/>
    </source>
</evidence>
<dbReference type="HOGENOM" id="CLU_164767_1_0_5"/>
<keyword evidence="5" id="KW-0408">Iron</keyword>
<proteinExistence type="evidence at protein level"/>
<dbReference type="PROSITE" id="PS51373">
    <property type="entry name" value="HIPIP"/>
    <property type="match status" value="1"/>
</dbReference>
<dbReference type="Gene3D" id="4.10.490.10">
    <property type="entry name" value="High potential iron-sulphur protein"/>
    <property type="match status" value="1"/>
</dbReference>
<evidence type="ECO:0000256" key="4">
    <source>
        <dbReference type="ARBA" id="ARBA00022982"/>
    </source>
</evidence>
<sequence length="94" mass="9858">MNDKRNDQPPLSRRKLLKAGVGAAGIAAMLGAGVAAANAQVTKKASHKDAGYQESPNGAKRCGTCRQFRPPSSCITVESPISENGWCRLYAGKA</sequence>
<dbReference type="GeneID" id="66891759"/>
<dbReference type="SMR" id="A1EBT4"/>
<dbReference type="GO" id="GO:0046872">
    <property type="term" value="F:metal ion binding"/>
    <property type="evidence" value="ECO:0007669"/>
    <property type="project" value="UniProtKB-KW"/>
</dbReference>
<dbReference type="InterPro" id="IPR006311">
    <property type="entry name" value="TAT_signal"/>
</dbReference>
<dbReference type="InterPro" id="IPR000170">
    <property type="entry name" value="High_potential_FeS_prot"/>
</dbReference>
<dbReference type="TCDB" id="5.B.5.2.1">
    <property type="family name" value="the extracellular metal oxido-reductase (emor) family"/>
</dbReference>
<dbReference type="GO" id="GO:0051539">
    <property type="term" value="F:4 iron, 4 sulfur cluster binding"/>
    <property type="evidence" value="ECO:0007669"/>
    <property type="project" value="UniProtKB-KW"/>
</dbReference>
<name>A1EBT4_RHOPT</name>
<keyword evidence="6" id="KW-0411">Iron-sulfur</keyword>
<evidence type="ECO:0000256" key="3">
    <source>
        <dbReference type="ARBA" id="ARBA00022723"/>
    </source>
</evidence>
<evidence type="ECO:0000256" key="5">
    <source>
        <dbReference type="ARBA" id="ARBA00023004"/>
    </source>
</evidence>
<keyword evidence="8 9" id="KW-0002">3D-structure</keyword>
<reference evidence="8 9" key="2">
    <citation type="journal article" date="2021" name="FEBS J.">
        <title>PRE-driven protein NMR structures: an alternative approach in highly paramagnetic systems.</title>
        <authorList>
            <person name="Trindade I.B."/>
            <person name="Invernici M."/>
            <person name="Cantini F."/>
            <person name="Louro R.O."/>
            <person name="Piccioli M."/>
        </authorList>
    </citation>
    <scope>STRUCTURE BY NMR OF 41-94</scope>
</reference>
<dbReference type="RefSeq" id="WP_011156311.1">
    <property type="nucleotide sequence ID" value="NC_011004.1"/>
</dbReference>
<keyword evidence="1" id="KW-0813">Transport</keyword>
<dbReference type="GO" id="GO:0009055">
    <property type="term" value="F:electron transfer activity"/>
    <property type="evidence" value="ECO:0007669"/>
    <property type="project" value="InterPro"/>
</dbReference>
<evidence type="ECO:0007829" key="8">
    <source>
        <dbReference type="PDB" id="6XYV"/>
    </source>
</evidence>
<dbReference type="InterPro" id="IPR036369">
    <property type="entry name" value="HIPIP_sf"/>
</dbReference>
<keyword evidence="3" id="KW-0479">Metal-binding</keyword>